<name>A0A9D0ZP07_9FIRM</name>
<evidence type="ECO:0000256" key="1">
    <source>
        <dbReference type="ARBA" id="ARBA00006484"/>
    </source>
</evidence>
<dbReference type="Proteomes" id="UP000824260">
    <property type="component" value="Unassembled WGS sequence"/>
</dbReference>
<proteinExistence type="inferred from homology"/>
<dbReference type="AlphaFoldDB" id="A0A9D0ZP07"/>
<reference evidence="3" key="1">
    <citation type="submission" date="2020-10" db="EMBL/GenBank/DDBJ databases">
        <authorList>
            <person name="Gilroy R."/>
        </authorList>
    </citation>
    <scope>NUCLEOTIDE SEQUENCE</scope>
    <source>
        <strain evidence="3">ChiSjej6B24-2974</strain>
    </source>
</reference>
<evidence type="ECO:0000256" key="2">
    <source>
        <dbReference type="ARBA" id="ARBA00023002"/>
    </source>
</evidence>
<evidence type="ECO:0000313" key="3">
    <source>
        <dbReference type="EMBL" id="HIQ83771.1"/>
    </source>
</evidence>
<dbReference type="PANTHER" id="PTHR42760">
    <property type="entry name" value="SHORT-CHAIN DEHYDROGENASES/REDUCTASES FAMILY MEMBER"/>
    <property type="match status" value="1"/>
</dbReference>
<gene>
    <name evidence="3" type="ORF">IAA52_11805</name>
</gene>
<dbReference type="InterPro" id="IPR002347">
    <property type="entry name" value="SDR_fam"/>
</dbReference>
<dbReference type="Pfam" id="PF13561">
    <property type="entry name" value="adh_short_C2"/>
    <property type="match status" value="1"/>
</dbReference>
<dbReference type="InterPro" id="IPR036291">
    <property type="entry name" value="NAD(P)-bd_dom_sf"/>
</dbReference>
<dbReference type="InterPro" id="IPR020904">
    <property type="entry name" value="Sc_DH/Rdtase_CS"/>
</dbReference>
<evidence type="ECO:0000313" key="4">
    <source>
        <dbReference type="Proteomes" id="UP000824260"/>
    </source>
</evidence>
<dbReference type="Gene3D" id="3.40.50.720">
    <property type="entry name" value="NAD(P)-binding Rossmann-like Domain"/>
    <property type="match status" value="1"/>
</dbReference>
<accession>A0A9D0ZP07</accession>
<dbReference type="EMBL" id="DVFZ01000108">
    <property type="protein sequence ID" value="HIQ83771.1"/>
    <property type="molecule type" value="Genomic_DNA"/>
</dbReference>
<dbReference type="FunFam" id="3.40.50.720:FF:000084">
    <property type="entry name" value="Short-chain dehydrogenase reductase"/>
    <property type="match status" value="1"/>
</dbReference>
<sequence>MGKAFNLESFSLKGKKAIVTGGTRGLCRQIAQAYHDLGAEVVIWGRSEDQGISAARSMAGERNDVHFIRCDLSDGKQIAPAVDKSLEIFQGRVDILVNGAGVQHRSPALSFEETWWRMILEVNLTSMFLVSQKVGKVMCAQRRGRIINIASMCSFFGSINIPAYAASKGGVAQLTKALSNEWAGMGVNVNAIAPGYMETEITRDLKEKNPAQYAGITARIPKGRWGSPEDMKGLAVFLASDASEYMTGAVIPLDGGYLGK</sequence>
<comment type="similarity">
    <text evidence="1">Belongs to the short-chain dehydrogenases/reductases (SDR) family.</text>
</comment>
<dbReference type="SUPFAM" id="SSF51735">
    <property type="entry name" value="NAD(P)-binding Rossmann-fold domains"/>
    <property type="match status" value="1"/>
</dbReference>
<comment type="caution">
    <text evidence="3">The sequence shown here is derived from an EMBL/GenBank/DDBJ whole genome shotgun (WGS) entry which is preliminary data.</text>
</comment>
<dbReference type="GO" id="GO:0016616">
    <property type="term" value="F:oxidoreductase activity, acting on the CH-OH group of donors, NAD or NADP as acceptor"/>
    <property type="evidence" value="ECO:0007669"/>
    <property type="project" value="TreeGrafter"/>
</dbReference>
<protein>
    <submittedName>
        <fullName evidence="3">SDR family oxidoreductase</fullName>
    </submittedName>
</protein>
<dbReference type="PRINTS" id="PR00081">
    <property type="entry name" value="GDHRDH"/>
</dbReference>
<dbReference type="PANTHER" id="PTHR42760:SF5">
    <property type="entry name" value="2-DEHYDRO-3-DEOXY-D-GLUCONATE 5-DEHYDROGENASE"/>
    <property type="match status" value="1"/>
</dbReference>
<organism evidence="3 4">
    <name type="scientific">Candidatus Pullichristensenella stercorigallinarum</name>
    <dbReference type="NCBI Taxonomy" id="2840909"/>
    <lineage>
        <taxon>Bacteria</taxon>
        <taxon>Bacillati</taxon>
        <taxon>Bacillota</taxon>
        <taxon>Clostridia</taxon>
        <taxon>Candidatus Pullichristensenella</taxon>
    </lineage>
</organism>
<reference evidence="3" key="2">
    <citation type="journal article" date="2021" name="PeerJ">
        <title>Extensive microbial diversity within the chicken gut microbiome revealed by metagenomics and culture.</title>
        <authorList>
            <person name="Gilroy R."/>
            <person name="Ravi A."/>
            <person name="Getino M."/>
            <person name="Pursley I."/>
            <person name="Horton D.L."/>
            <person name="Alikhan N.F."/>
            <person name="Baker D."/>
            <person name="Gharbi K."/>
            <person name="Hall N."/>
            <person name="Watson M."/>
            <person name="Adriaenssens E.M."/>
            <person name="Foster-Nyarko E."/>
            <person name="Jarju S."/>
            <person name="Secka A."/>
            <person name="Antonio M."/>
            <person name="Oren A."/>
            <person name="Chaudhuri R.R."/>
            <person name="La Ragione R."/>
            <person name="Hildebrand F."/>
            <person name="Pallen M.J."/>
        </authorList>
    </citation>
    <scope>NUCLEOTIDE SEQUENCE</scope>
    <source>
        <strain evidence="3">ChiSjej6B24-2974</strain>
    </source>
</reference>
<dbReference type="GO" id="GO:0008206">
    <property type="term" value="P:bile acid metabolic process"/>
    <property type="evidence" value="ECO:0007669"/>
    <property type="project" value="UniProtKB-ARBA"/>
</dbReference>
<keyword evidence="2" id="KW-0560">Oxidoreductase</keyword>
<dbReference type="PRINTS" id="PR00080">
    <property type="entry name" value="SDRFAMILY"/>
</dbReference>
<dbReference type="PROSITE" id="PS00061">
    <property type="entry name" value="ADH_SHORT"/>
    <property type="match status" value="1"/>
</dbReference>